<dbReference type="PROSITE" id="PS01242">
    <property type="entry name" value="ZF_FPG_1"/>
    <property type="match status" value="1"/>
</dbReference>
<dbReference type="PROSITE" id="PS51068">
    <property type="entry name" value="FPG_CAT"/>
    <property type="match status" value="1"/>
</dbReference>
<evidence type="ECO:0000256" key="3">
    <source>
        <dbReference type="ARBA" id="ARBA00022763"/>
    </source>
</evidence>
<evidence type="ECO:0000256" key="7">
    <source>
        <dbReference type="ARBA" id="ARBA00023239"/>
    </source>
</evidence>
<keyword evidence="9" id="KW-0326">Glycosidase</keyword>
<keyword evidence="12" id="KW-1185">Reference proteome</keyword>
<dbReference type="STRING" id="153721.MYP_4679"/>
<evidence type="ECO:0000256" key="2">
    <source>
        <dbReference type="ARBA" id="ARBA00009409"/>
    </source>
</evidence>
<dbReference type="PANTHER" id="PTHR22993:SF9">
    <property type="entry name" value="FORMAMIDOPYRIMIDINE-DNA GLYCOSYLASE"/>
    <property type="match status" value="1"/>
</dbReference>
<dbReference type="SUPFAM" id="SSF57716">
    <property type="entry name" value="Glucocorticoid receptor-like (DNA-binding domain)"/>
    <property type="match status" value="1"/>
</dbReference>
<evidence type="ECO:0000256" key="1">
    <source>
        <dbReference type="ARBA" id="ARBA00001668"/>
    </source>
</evidence>
<keyword evidence="3" id="KW-0227">DNA damage</keyword>
<keyword evidence="8" id="KW-0511">Multifunctional enzyme</keyword>
<dbReference type="InterPro" id="IPR015886">
    <property type="entry name" value="H2TH_FPG"/>
</dbReference>
<dbReference type="SMART" id="SM01232">
    <property type="entry name" value="H2TH"/>
    <property type="match status" value="1"/>
</dbReference>
<evidence type="ECO:0000256" key="8">
    <source>
        <dbReference type="ARBA" id="ARBA00023268"/>
    </source>
</evidence>
<comment type="similarity">
    <text evidence="2">Belongs to the FPG family.</text>
</comment>
<dbReference type="SUPFAM" id="SSF46946">
    <property type="entry name" value="S13-like H2TH domain"/>
    <property type="match status" value="1"/>
</dbReference>
<dbReference type="GO" id="GO:0006284">
    <property type="term" value="P:base-excision repair"/>
    <property type="evidence" value="ECO:0007669"/>
    <property type="project" value="InterPro"/>
</dbReference>
<feature type="domain" description="Formamidopyrimidine-DNA glycosylase catalytic" evidence="10">
    <location>
        <begin position="2"/>
        <end position="115"/>
    </location>
</feature>
<dbReference type="InterPro" id="IPR010979">
    <property type="entry name" value="Ribosomal_uS13-like_H2TH"/>
</dbReference>
<accession>A0A098LLS5</accession>
<keyword evidence="6" id="KW-0234">DNA repair</keyword>
<evidence type="ECO:0000259" key="10">
    <source>
        <dbReference type="PROSITE" id="PS51068"/>
    </source>
</evidence>
<proteinExistence type="inferred from homology"/>
<name>A0A098LLS5_9BACT</name>
<dbReference type="GO" id="GO:0003906">
    <property type="term" value="F:DNA-(apurinic or apyrimidinic site) endonuclease activity"/>
    <property type="evidence" value="ECO:0007669"/>
    <property type="project" value="InterPro"/>
</dbReference>
<evidence type="ECO:0000256" key="9">
    <source>
        <dbReference type="ARBA" id="ARBA00023295"/>
    </source>
</evidence>
<reference evidence="11 12" key="1">
    <citation type="submission" date="2014-09" db="EMBL/GenBank/DDBJ databases">
        <title>Sporocytophaga myxococcoides PG-01 genome sequencing.</title>
        <authorList>
            <person name="Liu L."/>
            <person name="Gao P.J."/>
            <person name="Chen G.J."/>
            <person name="Wang L.S."/>
        </authorList>
    </citation>
    <scope>NUCLEOTIDE SEQUENCE [LARGE SCALE GENOMIC DNA]</scope>
    <source>
        <strain evidence="11 12">PG-01</strain>
    </source>
</reference>
<dbReference type="RefSeq" id="WP_045468917.1">
    <property type="nucleotide sequence ID" value="NZ_BBLT01000013.1"/>
</dbReference>
<dbReference type="Pfam" id="PF01149">
    <property type="entry name" value="Fapy_DNA_glyco"/>
    <property type="match status" value="1"/>
</dbReference>
<evidence type="ECO:0000256" key="4">
    <source>
        <dbReference type="ARBA" id="ARBA00022801"/>
    </source>
</evidence>
<dbReference type="SMART" id="SM00898">
    <property type="entry name" value="Fapy_DNA_glyco"/>
    <property type="match status" value="1"/>
</dbReference>
<keyword evidence="7" id="KW-0456">Lyase</keyword>
<evidence type="ECO:0000256" key="6">
    <source>
        <dbReference type="ARBA" id="ARBA00023204"/>
    </source>
</evidence>
<dbReference type="GO" id="GO:0016829">
    <property type="term" value="F:lyase activity"/>
    <property type="evidence" value="ECO:0007669"/>
    <property type="project" value="UniProtKB-KW"/>
</dbReference>
<dbReference type="PANTHER" id="PTHR22993">
    <property type="entry name" value="FORMAMIDOPYRIMIDINE-DNA GLYCOSYLASE"/>
    <property type="match status" value="1"/>
</dbReference>
<dbReference type="GO" id="GO:0008270">
    <property type="term" value="F:zinc ion binding"/>
    <property type="evidence" value="ECO:0007669"/>
    <property type="project" value="InterPro"/>
</dbReference>
<dbReference type="Proteomes" id="UP000030185">
    <property type="component" value="Unassembled WGS sequence"/>
</dbReference>
<dbReference type="InterPro" id="IPR035937">
    <property type="entry name" value="FPG_N"/>
</dbReference>
<comment type="caution">
    <text evidence="11">The sequence shown here is derived from an EMBL/GenBank/DDBJ whole genome shotgun (WGS) entry which is preliminary data.</text>
</comment>
<dbReference type="SUPFAM" id="SSF81624">
    <property type="entry name" value="N-terminal domain of MutM-like DNA repair proteins"/>
    <property type="match status" value="1"/>
</dbReference>
<dbReference type="Pfam" id="PF06831">
    <property type="entry name" value="H2TH"/>
    <property type="match status" value="1"/>
</dbReference>
<dbReference type="InterPro" id="IPR012319">
    <property type="entry name" value="FPG_cat"/>
</dbReference>
<comment type="catalytic activity">
    <reaction evidence="1">
        <text>Hydrolysis of DNA containing ring-opened 7-methylguanine residues, releasing 2,6-diamino-4-hydroxy-5-(N-methyl)formamidopyrimidine.</text>
        <dbReference type="EC" id="3.2.2.23"/>
    </reaction>
</comment>
<evidence type="ECO:0000313" key="11">
    <source>
        <dbReference type="EMBL" id="GAL87449.1"/>
    </source>
</evidence>
<protein>
    <submittedName>
        <fullName evidence="11">DNA-formamidopyrimidine glycosylase</fullName>
    </submittedName>
</protein>
<keyword evidence="4" id="KW-0378">Hydrolase</keyword>
<keyword evidence="5" id="KW-0238">DNA-binding</keyword>
<sequence>MPELPDVSVFKDYFDKTTFKKKIKRVEVFEKRIIKGTSEKELNNVLKGKFFKKSGRYGKHLFAEIDSEAGLDIHFGMTGDLELIDDLSKIPPFTRLLFIFQDGEGLAFEDQRIFGHISLVHNFDDLISRYRLGKDALEITAEEFQETIHKRKGKIKSLLMNQSLISGLGNVYADEILFQAGIHPESKGSRIPEEKIKKLFSTMNKVLKTAIKYAAKREDFPSKFLINHRKKNEDCPDKCGKIDIIKINGRTTYFCGACQELF</sequence>
<dbReference type="InterPro" id="IPR015887">
    <property type="entry name" value="DNA_glyclase_Znf_dom_DNA_BS"/>
</dbReference>
<evidence type="ECO:0000256" key="5">
    <source>
        <dbReference type="ARBA" id="ARBA00023125"/>
    </source>
</evidence>
<dbReference type="GO" id="GO:0003684">
    <property type="term" value="F:damaged DNA binding"/>
    <property type="evidence" value="ECO:0007669"/>
    <property type="project" value="InterPro"/>
</dbReference>
<dbReference type="EMBL" id="BBLT01000013">
    <property type="protein sequence ID" value="GAL87449.1"/>
    <property type="molecule type" value="Genomic_DNA"/>
</dbReference>
<dbReference type="eggNOG" id="COG0266">
    <property type="taxonomic scope" value="Bacteria"/>
</dbReference>
<dbReference type="Gene3D" id="1.10.8.50">
    <property type="match status" value="1"/>
</dbReference>
<evidence type="ECO:0000313" key="12">
    <source>
        <dbReference type="Proteomes" id="UP000030185"/>
    </source>
</evidence>
<organism evidence="11 12">
    <name type="scientific">Sporocytophaga myxococcoides</name>
    <dbReference type="NCBI Taxonomy" id="153721"/>
    <lineage>
        <taxon>Bacteria</taxon>
        <taxon>Pseudomonadati</taxon>
        <taxon>Bacteroidota</taxon>
        <taxon>Cytophagia</taxon>
        <taxon>Cytophagales</taxon>
        <taxon>Cytophagaceae</taxon>
        <taxon>Sporocytophaga</taxon>
    </lineage>
</organism>
<dbReference type="Gene3D" id="3.20.190.10">
    <property type="entry name" value="MutM-like, N-terminal"/>
    <property type="match status" value="1"/>
</dbReference>
<dbReference type="OrthoDB" id="9800855at2"/>
<gene>
    <name evidence="11" type="ORF">MYP_4679</name>
</gene>
<dbReference type="AlphaFoldDB" id="A0A098LLS5"/>
<dbReference type="GO" id="GO:0008534">
    <property type="term" value="F:oxidized purine nucleobase lesion DNA N-glycosylase activity"/>
    <property type="evidence" value="ECO:0007669"/>
    <property type="project" value="UniProtKB-EC"/>
</dbReference>